<dbReference type="Proteomes" id="UP000263418">
    <property type="component" value="Chromosome 1"/>
</dbReference>
<evidence type="ECO:0000313" key="3">
    <source>
        <dbReference type="Proteomes" id="UP000263418"/>
    </source>
</evidence>
<proteinExistence type="predicted"/>
<organism evidence="2 3">
    <name type="scientific">Vibrio vulnificus</name>
    <dbReference type="NCBI Taxonomy" id="672"/>
    <lineage>
        <taxon>Bacteria</taxon>
        <taxon>Pseudomonadati</taxon>
        <taxon>Pseudomonadota</taxon>
        <taxon>Gammaproteobacteria</taxon>
        <taxon>Vibrionales</taxon>
        <taxon>Vibrionaceae</taxon>
        <taxon>Vibrio</taxon>
    </lineage>
</organism>
<gene>
    <name evidence="2" type="ORF">FORC53_1620</name>
</gene>
<feature type="transmembrane region" description="Helical" evidence="1">
    <location>
        <begin position="27"/>
        <end position="50"/>
    </location>
</feature>
<accession>A0AAN1PP80</accession>
<sequence>MPYFQAPRVVCHRRGVFLTIDGHRHGLTVFNVVVVPLMVSGSSLSAALMMSSPAIAW</sequence>
<reference evidence="2 3" key="1">
    <citation type="submission" date="2017-01" db="EMBL/GenBank/DDBJ databases">
        <title>Complete Genome Sequence of Vibrio vulnificus FORC_053.</title>
        <authorList>
            <consortium name="Food-borne Pathogen Omics Research Center"/>
            <person name="Chung H.Y."/>
            <person name="Na E.J."/>
            <person name="Song J.S."/>
            <person name="Kim H."/>
            <person name="Lee J.-H."/>
            <person name="Ryu S."/>
            <person name="Choi S.H."/>
        </authorList>
    </citation>
    <scope>NUCLEOTIDE SEQUENCE [LARGE SCALE GENOMIC DNA]</scope>
    <source>
        <strain evidence="2 3">FORC_053</strain>
    </source>
</reference>
<protein>
    <submittedName>
        <fullName evidence="2">Uncharacterized protein</fullName>
    </submittedName>
</protein>
<keyword evidence="1" id="KW-1133">Transmembrane helix</keyword>
<name>A0AAN1PP80_VIBVL</name>
<keyword evidence="1" id="KW-0472">Membrane</keyword>
<dbReference type="EMBL" id="CP019290">
    <property type="protein sequence ID" value="AXX59959.1"/>
    <property type="molecule type" value="Genomic_DNA"/>
</dbReference>
<evidence type="ECO:0000256" key="1">
    <source>
        <dbReference type="SAM" id="Phobius"/>
    </source>
</evidence>
<evidence type="ECO:0000313" key="2">
    <source>
        <dbReference type="EMBL" id="AXX59959.1"/>
    </source>
</evidence>
<dbReference type="AlphaFoldDB" id="A0AAN1PP80"/>
<keyword evidence="1" id="KW-0812">Transmembrane</keyword>